<organism evidence="2 3">
    <name type="scientific">Gnathostoma spinigerum</name>
    <dbReference type="NCBI Taxonomy" id="75299"/>
    <lineage>
        <taxon>Eukaryota</taxon>
        <taxon>Metazoa</taxon>
        <taxon>Ecdysozoa</taxon>
        <taxon>Nematoda</taxon>
        <taxon>Chromadorea</taxon>
        <taxon>Rhabditida</taxon>
        <taxon>Spirurina</taxon>
        <taxon>Gnathostomatomorpha</taxon>
        <taxon>Gnathostomatoidea</taxon>
        <taxon>Gnathostomatidae</taxon>
        <taxon>Gnathostoma</taxon>
    </lineage>
</organism>
<reference evidence="2 3" key="1">
    <citation type="submission" date="2024-08" db="EMBL/GenBank/DDBJ databases">
        <title>Gnathostoma spinigerum genome.</title>
        <authorList>
            <person name="Gonzalez-Bertolin B."/>
            <person name="Monzon S."/>
            <person name="Zaballos A."/>
            <person name="Jimenez P."/>
            <person name="Dekumyoy P."/>
            <person name="Varona S."/>
            <person name="Cuesta I."/>
            <person name="Sumanam S."/>
            <person name="Adisakwattana P."/>
            <person name="Gasser R.B."/>
            <person name="Hernandez-Gonzalez A."/>
            <person name="Young N.D."/>
            <person name="Perteguer M.J."/>
        </authorList>
    </citation>
    <scope>NUCLEOTIDE SEQUENCE [LARGE SCALE GENOMIC DNA]</scope>
    <source>
        <strain evidence="2">AL3</strain>
        <tissue evidence="2">Liver</tissue>
    </source>
</reference>
<feature type="transmembrane region" description="Helical" evidence="1">
    <location>
        <begin position="37"/>
        <end position="62"/>
    </location>
</feature>
<dbReference type="Proteomes" id="UP001608902">
    <property type="component" value="Unassembled WGS sequence"/>
</dbReference>
<evidence type="ECO:0000313" key="3">
    <source>
        <dbReference type="Proteomes" id="UP001608902"/>
    </source>
</evidence>
<feature type="transmembrane region" description="Helical" evidence="1">
    <location>
        <begin position="68"/>
        <end position="90"/>
    </location>
</feature>
<dbReference type="EMBL" id="JBGFUD010005604">
    <property type="protein sequence ID" value="MFH4980476.1"/>
    <property type="molecule type" value="Genomic_DNA"/>
</dbReference>
<evidence type="ECO:0000256" key="1">
    <source>
        <dbReference type="SAM" id="Phobius"/>
    </source>
</evidence>
<comment type="caution">
    <text evidence="2">The sequence shown here is derived from an EMBL/GenBank/DDBJ whole genome shotgun (WGS) entry which is preliminary data.</text>
</comment>
<evidence type="ECO:0000313" key="2">
    <source>
        <dbReference type="EMBL" id="MFH4980476.1"/>
    </source>
</evidence>
<protein>
    <submittedName>
        <fullName evidence="2">Uncharacterized protein</fullName>
    </submittedName>
</protein>
<dbReference type="AlphaFoldDB" id="A0ABD6EMH2"/>
<keyword evidence="3" id="KW-1185">Reference proteome</keyword>
<gene>
    <name evidence="2" type="ORF">AB6A40_007185</name>
</gene>
<name>A0ABD6EMH2_9BILA</name>
<accession>A0ABD6EMH2</accession>
<keyword evidence="1" id="KW-0812">Transmembrane</keyword>
<keyword evidence="1" id="KW-1133">Transmembrane helix</keyword>
<proteinExistence type="predicted"/>
<sequence>MQAIYAGRLCRLPSRGRRFYTGYFARSQPAPLKRERILYAAGILFAIVGTMLLIFGITGFFQTQTMNSWLACAGGISLFCAFAFTICALCKAPKQPHITVLPYGAVSTK</sequence>
<keyword evidence="1" id="KW-0472">Membrane</keyword>